<name>A0ABR3F008_9AGAR</name>
<feature type="region of interest" description="Disordered" evidence="1">
    <location>
        <begin position="165"/>
        <end position="190"/>
    </location>
</feature>
<dbReference type="Proteomes" id="UP001465976">
    <property type="component" value="Unassembled WGS sequence"/>
</dbReference>
<protein>
    <submittedName>
        <fullName evidence="2">Uncharacterized protein</fullName>
    </submittedName>
</protein>
<gene>
    <name evidence="2" type="ORF">V5O48_013499</name>
</gene>
<feature type="compositionally biased region" description="Basic and acidic residues" evidence="1">
    <location>
        <begin position="165"/>
        <end position="174"/>
    </location>
</feature>
<evidence type="ECO:0000256" key="1">
    <source>
        <dbReference type="SAM" id="MobiDB-lite"/>
    </source>
</evidence>
<evidence type="ECO:0000313" key="3">
    <source>
        <dbReference type="Proteomes" id="UP001465976"/>
    </source>
</evidence>
<feature type="region of interest" description="Disordered" evidence="1">
    <location>
        <begin position="909"/>
        <end position="948"/>
    </location>
</feature>
<reference evidence="2 3" key="1">
    <citation type="submission" date="2024-02" db="EMBL/GenBank/DDBJ databases">
        <title>A draft genome for the cacao thread blight pathogen Marasmius crinis-equi.</title>
        <authorList>
            <person name="Cohen S.P."/>
            <person name="Baruah I.K."/>
            <person name="Amoako-Attah I."/>
            <person name="Bukari Y."/>
            <person name="Meinhardt L.W."/>
            <person name="Bailey B.A."/>
        </authorList>
    </citation>
    <scope>NUCLEOTIDE SEQUENCE [LARGE SCALE GENOMIC DNA]</scope>
    <source>
        <strain evidence="2 3">GH-76</strain>
    </source>
</reference>
<feature type="region of interest" description="Disordered" evidence="1">
    <location>
        <begin position="558"/>
        <end position="599"/>
    </location>
</feature>
<feature type="region of interest" description="Disordered" evidence="1">
    <location>
        <begin position="1"/>
        <end position="122"/>
    </location>
</feature>
<feature type="compositionally biased region" description="Acidic residues" evidence="1">
    <location>
        <begin position="85"/>
        <end position="99"/>
    </location>
</feature>
<feature type="compositionally biased region" description="Low complexity" evidence="1">
    <location>
        <begin position="481"/>
        <end position="510"/>
    </location>
</feature>
<feature type="compositionally biased region" description="Polar residues" evidence="1">
    <location>
        <begin position="443"/>
        <end position="454"/>
    </location>
</feature>
<organism evidence="2 3">
    <name type="scientific">Marasmius crinis-equi</name>
    <dbReference type="NCBI Taxonomy" id="585013"/>
    <lineage>
        <taxon>Eukaryota</taxon>
        <taxon>Fungi</taxon>
        <taxon>Dikarya</taxon>
        <taxon>Basidiomycota</taxon>
        <taxon>Agaricomycotina</taxon>
        <taxon>Agaricomycetes</taxon>
        <taxon>Agaricomycetidae</taxon>
        <taxon>Agaricales</taxon>
        <taxon>Marasmiineae</taxon>
        <taxon>Marasmiaceae</taxon>
        <taxon>Marasmius</taxon>
    </lineage>
</organism>
<feature type="compositionally biased region" description="Basic residues" evidence="1">
    <location>
        <begin position="462"/>
        <end position="473"/>
    </location>
</feature>
<feature type="compositionally biased region" description="Low complexity" evidence="1">
    <location>
        <begin position="20"/>
        <end position="36"/>
    </location>
</feature>
<dbReference type="EMBL" id="JBAHYK010001328">
    <property type="protein sequence ID" value="KAL0568488.1"/>
    <property type="molecule type" value="Genomic_DNA"/>
</dbReference>
<proteinExistence type="predicted"/>
<feature type="region of interest" description="Disordered" evidence="1">
    <location>
        <begin position="612"/>
        <end position="708"/>
    </location>
</feature>
<comment type="caution">
    <text evidence="2">The sequence shown here is derived from an EMBL/GenBank/DDBJ whole genome shotgun (WGS) entry which is preliminary data.</text>
</comment>
<sequence length="948" mass="104211">MPEDETSACSGYTSPLPPIAVENPASESNSSPSVPSLGSTANDGAEITTPLHDMSKAPNPDHSGDNSTTPNPEQSKEDEQSHLEDGEDQAVDEEKEEEAVAAKKGKKTKGKRGAQSNFTDEEIAYFESKIPEYEALENSKKKKTQFWADFMPAFFERFPDAVGRKANVKERDDPAQGLTEESFKSMEPSEQQALQKHIQRFKCEAEECYRDSVKNTFNYLRKKQNKAQANPFQAPLKKVKNSCGTAPQRAGLPQFVAKCPEYKEQVVALSKETGHKDRLPCQITAAKSLIETFSEEELERANELMEEDYQEKVEDYIGTKVPDEESGLDLERELERAKCRRSLAVVVEPFINFIREHTGMAVFFQAGVELDHPDRGRAFDVFSMCSVPTGAPKLADYDMNFFQEHFGKTFADWLRAVKRQQIEAGVEFPEFLDVEEPRESTRKPQLQGGNTTKSAEVESGKGGKRKTATKKKAAPSPPAEQSTSAAKKAPSPPAKQSTSTANKAPSLSSFLSTSSKDDLFATAPPAPDHVPGQSYADFRAARIAWHQSLFTHLGLSDASNTASTSATNPASAALVPNATSPRPNTPPILTAAQPDADGESVDMVVDVVDDENGVDKEGKGDEDGCVIHQGSENGDALRDPVPEPSLKEPSSPKADGSQNSNEKAGVPSPAAAPNSTNEEPNVAGEPHSNPASPSSTSHSGGLAQPKPMQPLLMTDASFFDSIQVPRLPSDQRYPLAAVHEEWIRDLAGMMMQGEVSANDVWVASVYRWVELEEKWGDFGYDVESLPTKSRPVVYKAWFKAGRASRPGGYKTPKGVKLPEWRESWWNWLSGILADQCIQDETVDVAVPLDYSEAQGLECRGRDGISLLLMGLKWWYEMGGKEDVEGVGHWEHTTKAMYRSMGILLENCHRQSPESENNRLSTGNRRKSPDTPSTHASKPLSKRRRVSQK</sequence>
<feature type="compositionally biased region" description="Basic residues" evidence="1">
    <location>
        <begin position="103"/>
        <end position="112"/>
    </location>
</feature>
<keyword evidence="3" id="KW-1185">Reference proteome</keyword>
<feature type="region of interest" description="Disordered" evidence="1">
    <location>
        <begin position="433"/>
        <end position="510"/>
    </location>
</feature>
<feature type="compositionally biased region" description="Low complexity" evidence="1">
    <location>
        <begin position="558"/>
        <end position="573"/>
    </location>
</feature>
<feature type="compositionally biased region" description="Low complexity" evidence="1">
    <location>
        <begin position="686"/>
        <end position="699"/>
    </location>
</feature>
<evidence type="ECO:0000313" key="2">
    <source>
        <dbReference type="EMBL" id="KAL0568488.1"/>
    </source>
</evidence>
<feature type="compositionally biased region" description="Basic and acidic residues" evidence="1">
    <location>
        <begin position="74"/>
        <end position="84"/>
    </location>
</feature>
<feature type="compositionally biased region" description="Basic residues" evidence="1">
    <location>
        <begin position="939"/>
        <end position="948"/>
    </location>
</feature>
<feature type="compositionally biased region" description="Basic and acidic residues" evidence="1">
    <location>
        <begin position="613"/>
        <end position="622"/>
    </location>
</feature>
<accession>A0ABR3F008</accession>